<accession>A0A8S1RQ50</accession>
<dbReference type="AlphaFoldDB" id="A0A8S1RQ50"/>
<dbReference type="EMBL" id="CAJJDN010000342">
    <property type="protein sequence ID" value="CAD8130901.1"/>
    <property type="molecule type" value="Genomic_DNA"/>
</dbReference>
<sequence>MTNIKTIQYDIYYFEIHSKIQNYSTFDVLQFLRNLNEQDQINEIEKDVEKLLNEERCFQKFCQIAKGIVNIKQDRAVFQALKEEGCMLISSQTKDQMKTTSKNYSIQLKEEIISI</sequence>
<reference evidence="1" key="1">
    <citation type="submission" date="2021-01" db="EMBL/GenBank/DDBJ databases">
        <authorList>
            <consortium name="Genoscope - CEA"/>
            <person name="William W."/>
        </authorList>
    </citation>
    <scope>NUCLEOTIDE SEQUENCE</scope>
</reference>
<gene>
    <name evidence="1" type="ORF">PSON_ATCC_30995.1.T3420001</name>
</gene>
<dbReference type="Proteomes" id="UP000692954">
    <property type="component" value="Unassembled WGS sequence"/>
</dbReference>
<keyword evidence="2" id="KW-1185">Reference proteome</keyword>
<organism evidence="1 2">
    <name type="scientific">Paramecium sonneborni</name>
    <dbReference type="NCBI Taxonomy" id="65129"/>
    <lineage>
        <taxon>Eukaryota</taxon>
        <taxon>Sar</taxon>
        <taxon>Alveolata</taxon>
        <taxon>Ciliophora</taxon>
        <taxon>Intramacronucleata</taxon>
        <taxon>Oligohymenophorea</taxon>
        <taxon>Peniculida</taxon>
        <taxon>Parameciidae</taxon>
        <taxon>Paramecium</taxon>
    </lineage>
</organism>
<name>A0A8S1RQ50_9CILI</name>
<evidence type="ECO:0000313" key="1">
    <source>
        <dbReference type="EMBL" id="CAD8130901.1"/>
    </source>
</evidence>
<comment type="caution">
    <text evidence="1">The sequence shown here is derived from an EMBL/GenBank/DDBJ whole genome shotgun (WGS) entry which is preliminary data.</text>
</comment>
<evidence type="ECO:0000313" key="2">
    <source>
        <dbReference type="Proteomes" id="UP000692954"/>
    </source>
</evidence>
<protein>
    <submittedName>
        <fullName evidence="1">Uncharacterized protein</fullName>
    </submittedName>
</protein>
<proteinExistence type="predicted"/>